<evidence type="ECO:0000256" key="1">
    <source>
        <dbReference type="SAM" id="MobiDB-lite"/>
    </source>
</evidence>
<accession>A0A0W0FBH9</accession>
<dbReference type="InterPro" id="IPR055754">
    <property type="entry name" value="DUF7330"/>
</dbReference>
<evidence type="ECO:0000313" key="5">
    <source>
        <dbReference type="Proteomes" id="UP000054988"/>
    </source>
</evidence>
<dbReference type="Pfam" id="PF24016">
    <property type="entry name" value="DUF7330"/>
    <property type="match status" value="1"/>
</dbReference>
<feature type="compositionally biased region" description="Low complexity" evidence="1">
    <location>
        <begin position="12"/>
        <end position="42"/>
    </location>
</feature>
<feature type="region of interest" description="Disordered" evidence="1">
    <location>
        <begin position="1"/>
        <end position="90"/>
    </location>
</feature>
<dbReference type="Proteomes" id="UP000054988">
    <property type="component" value="Unassembled WGS sequence"/>
</dbReference>
<protein>
    <recommendedName>
        <fullName evidence="3">DUF7330 domain-containing protein</fullName>
    </recommendedName>
</protein>
<feature type="transmembrane region" description="Helical" evidence="2">
    <location>
        <begin position="92"/>
        <end position="113"/>
    </location>
</feature>
<evidence type="ECO:0000256" key="2">
    <source>
        <dbReference type="SAM" id="Phobius"/>
    </source>
</evidence>
<keyword evidence="2" id="KW-0472">Membrane</keyword>
<evidence type="ECO:0000259" key="3">
    <source>
        <dbReference type="Pfam" id="PF24016"/>
    </source>
</evidence>
<dbReference type="EMBL" id="LATX01002149">
    <property type="protein sequence ID" value="KTB33656.1"/>
    <property type="molecule type" value="Genomic_DNA"/>
</dbReference>
<reference evidence="4 5" key="1">
    <citation type="submission" date="2015-12" db="EMBL/GenBank/DDBJ databases">
        <title>Draft genome sequence of Moniliophthora roreri, the causal agent of frosty pod rot of cacao.</title>
        <authorList>
            <person name="Aime M.C."/>
            <person name="Diaz-Valderrama J.R."/>
            <person name="Kijpornyongpan T."/>
            <person name="Phillips-Mora W."/>
        </authorList>
    </citation>
    <scope>NUCLEOTIDE SEQUENCE [LARGE SCALE GENOMIC DNA]</scope>
    <source>
        <strain evidence="4 5">MCA 2952</strain>
    </source>
</reference>
<dbReference type="AlphaFoldDB" id="A0A0W0FBH9"/>
<feature type="compositionally biased region" description="Pro residues" evidence="1">
    <location>
        <begin position="48"/>
        <end position="61"/>
    </location>
</feature>
<keyword evidence="2" id="KW-0812">Transmembrane</keyword>
<evidence type="ECO:0000313" key="4">
    <source>
        <dbReference type="EMBL" id="KTB33656.1"/>
    </source>
</evidence>
<sequence length="521" mass="58141">MILLDETDEFSPLKSSASQSPQPQSQEQQQSPAQQQPQGLQQHRQADLPPPYSRPVIPAPLPERRAGEDVEGNPEPTSESRRRRKRRPVAKMAKRFATWGSVTFSLMMIWRFLLFNSFGWMRHIDDLYKPTRLHEHGRHSFPDDIIPPPSKPILHLPTPIGDDSEAHHEHSTETLQRLCLSNASWVDTTRYFKEKIPYHSSDTSLQLRVDSKLVFIVARTPRSSGRFQILRSAVPDEMARVYITARYESGKTIDDLSACLMERHPGELGVGIFTPQHSKSDTSFDIDINLLLPAPVLPDFAFNLQTDLTKFSQDIGADMRFESLHLRSRGMPVVGKNIRAREATIETSNAPIVASITASRLLSLKTTGHPIHANITLQSIGPFLSALEIENTNSSVDAHVHLDLMESSQLRYHPKYEIQVNAPNTELNLDLPSAPKDAALNIMSVTSEKPSLIKLPPSFEGSFTLTTEEGYSAGVESLRAVDMSIAHDLEYGREIVRGFVGSPNAGWVNVTTTNAANKVVV</sequence>
<comment type="caution">
    <text evidence="4">The sequence shown here is derived from an EMBL/GenBank/DDBJ whole genome shotgun (WGS) entry which is preliminary data.</text>
</comment>
<name>A0A0W0FBH9_MONRR</name>
<organism evidence="4 5">
    <name type="scientific">Moniliophthora roreri</name>
    <name type="common">Frosty pod rot fungus</name>
    <name type="synonym">Monilia roreri</name>
    <dbReference type="NCBI Taxonomy" id="221103"/>
    <lineage>
        <taxon>Eukaryota</taxon>
        <taxon>Fungi</taxon>
        <taxon>Dikarya</taxon>
        <taxon>Basidiomycota</taxon>
        <taxon>Agaricomycotina</taxon>
        <taxon>Agaricomycetes</taxon>
        <taxon>Agaricomycetidae</taxon>
        <taxon>Agaricales</taxon>
        <taxon>Marasmiineae</taxon>
        <taxon>Marasmiaceae</taxon>
        <taxon>Moniliophthora</taxon>
    </lineage>
</organism>
<feature type="compositionally biased region" description="Basic residues" evidence="1">
    <location>
        <begin position="81"/>
        <end position="90"/>
    </location>
</feature>
<proteinExistence type="predicted"/>
<keyword evidence="2" id="KW-1133">Transmembrane helix</keyword>
<gene>
    <name evidence="4" type="ORF">WG66_13723</name>
</gene>
<feature type="domain" description="DUF7330" evidence="3">
    <location>
        <begin position="387"/>
        <end position="503"/>
    </location>
</feature>